<sequence length="42" mass="4827">MTDMENDGCTRVHPQGGWIARSSWSWRANFILISPTQRHRGA</sequence>
<protein>
    <submittedName>
        <fullName evidence="1">Uncharacterized protein</fullName>
    </submittedName>
</protein>
<dbReference type="Proteomes" id="UP000008177">
    <property type="component" value="Unplaced contigs"/>
</dbReference>
<dbReference type="HOGENOM" id="CLU_3260468_0_0_1"/>
<reference evidence="2" key="1">
    <citation type="journal article" date="2011" name="PLoS Genet.">
        <title>Genomic analysis of the necrotrophic fungal pathogens Sclerotinia sclerotiorum and Botrytis cinerea.</title>
        <authorList>
            <person name="Amselem J."/>
            <person name="Cuomo C.A."/>
            <person name="van Kan J.A."/>
            <person name="Viaud M."/>
            <person name="Benito E.P."/>
            <person name="Couloux A."/>
            <person name="Coutinho P.M."/>
            <person name="de Vries R.P."/>
            <person name="Dyer P.S."/>
            <person name="Fillinger S."/>
            <person name="Fournier E."/>
            <person name="Gout L."/>
            <person name="Hahn M."/>
            <person name="Kohn L."/>
            <person name="Lapalu N."/>
            <person name="Plummer K.M."/>
            <person name="Pradier J.M."/>
            <person name="Quevillon E."/>
            <person name="Sharon A."/>
            <person name="Simon A."/>
            <person name="ten Have A."/>
            <person name="Tudzynski B."/>
            <person name="Tudzynski P."/>
            <person name="Wincker P."/>
            <person name="Andrew M."/>
            <person name="Anthouard V."/>
            <person name="Beever R.E."/>
            <person name="Beffa R."/>
            <person name="Benoit I."/>
            <person name="Bouzid O."/>
            <person name="Brault B."/>
            <person name="Chen Z."/>
            <person name="Choquer M."/>
            <person name="Collemare J."/>
            <person name="Cotton P."/>
            <person name="Danchin E.G."/>
            <person name="Da Silva C."/>
            <person name="Gautier A."/>
            <person name="Giraud C."/>
            <person name="Giraud T."/>
            <person name="Gonzalez C."/>
            <person name="Grossetete S."/>
            <person name="Guldener U."/>
            <person name="Henrissat B."/>
            <person name="Howlett B.J."/>
            <person name="Kodira C."/>
            <person name="Kretschmer M."/>
            <person name="Lappartient A."/>
            <person name="Leroch M."/>
            <person name="Levis C."/>
            <person name="Mauceli E."/>
            <person name="Neuveglise C."/>
            <person name="Oeser B."/>
            <person name="Pearson M."/>
            <person name="Poulain J."/>
            <person name="Poussereau N."/>
            <person name="Quesneville H."/>
            <person name="Rascle C."/>
            <person name="Schumacher J."/>
            <person name="Segurens B."/>
            <person name="Sexton A."/>
            <person name="Silva E."/>
            <person name="Sirven C."/>
            <person name="Soanes D.M."/>
            <person name="Talbot N.J."/>
            <person name="Templeton M."/>
            <person name="Yandava C."/>
            <person name="Yarden O."/>
            <person name="Zeng Q."/>
            <person name="Rollins J.A."/>
            <person name="Lebrun M.H."/>
            <person name="Dickman M."/>
        </authorList>
    </citation>
    <scope>NUCLEOTIDE SEQUENCE [LARGE SCALE GENOMIC DNA]</scope>
    <source>
        <strain evidence="2">T4</strain>
    </source>
</reference>
<proteinExistence type="predicted"/>
<dbReference type="EMBL" id="FQ790351">
    <property type="protein sequence ID" value="CCD54442.1"/>
    <property type="molecule type" value="Genomic_DNA"/>
</dbReference>
<accession>G2YS44</accession>
<dbReference type="AlphaFoldDB" id="G2YS44"/>
<name>G2YS44_BOTF4</name>
<dbReference type="InParanoid" id="G2YS44"/>
<evidence type="ECO:0000313" key="1">
    <source>
        <dbReference type="EMBL" id="CCD54442.1"/>
    </source>
</evidence>
<organism evidence="1 2">
    <name type="scientific">Botryotinia fuckeliana (strain T4)</name>
    <name type="common">Noble rot fungus</name>
    <name type="synonym">Botrytis cinerea</name>
    <dbReference type="NCBI Taxonomy" id="999810"/>
    <lineage>
        <taxon>Eukaryota</taxon>
        <taxon>Fungi</taxon>
        <taxon>Dikarya</taxon>
        <taxon>Ascomycota</taxon>
        <taxon>Pezizomycotina</taxon>
        <taxon>Leotiomycetes</taxon>
        <taxon>Helotiales</taxon>
        <taxon>Sclerotiniaceae</taxon>
        <taxon>Botrytis</taxon>
    </lineage>
</organism>
<evidence type="ECO:0000313" key="2">
    <source>
        <dbReference type="Proteomes" id="UP000008177"/>
    </source>
</evidence>
<gene>
    <name evidence="1" type="ORF">BofuT4_uP124900.1</name>
</gene>